<dbReference type="AlphaFoldDB" id="A0A9W4TR85"/>
<sequence length="105" mass="11195">MLDLGNFTDADQAAGKADTRGDLFVGSKVVGGANIRGVNGYYGQTATLTNQISAPKVIGKQFVGILSTPSSSSALCTVGEFKDDKNYHYVCVLNNKWKRVALSDF</sequence>
<dbReference type="EMBL" id="CAMXCS010000009">
    <property type="protein sequence ID" value="CAI3958206.1"/>
    <property type="molecule type" value="Genomic_DNA"/>
</dbReference>
<comment type="caution">
    <text evidence="1">The sequence shown here is derived from an EMBL/GenBank/DDBJ whole genome shotgun (WGS) entry which is preliminary data.</text>
</comment>
<proteinExistence type="predicted"/>
<gene>
    <name evidence="2" type="ORF">R53529_LOCUS2130</name>
    <name evidence="1" type="ORF">R53530_LOCUS2156</name>
</gene>
<protein>
    <submittedName>
        <fullName evidence="1">Uncharacterized protein</fullName>
    </submittedName>
</protein>
<keyword evidence="4" id="KW-1185">Reference proteome</keyword>
<evidence type="ECO:0000313" key="1">
    <source>
        <dbReference type="EMBL" id="CAI3956538.1"/>
    </source>
</evidence>
<evidence type="ECO:0000313" key="4">
    <source>
        <dbReference type="Proteomes" id="UP001154259"/>
    </source>
</evidence>
<dbReference type="EMBL" id="CAMXCM010000009">
    <property type="protein sequence ID" value="CAI3956538.1"/>
    <property type="molecule type" value="Genomic_DNA"/>
</dbReference>
<reference evidence="1" key="1">
    <citation type="submission" date="2022-10" db="EMBL/GenBank/DDBJ databases">
        <authorList>
            <person name="Botero Cardona J."/>
        </authorList>
    </citation>
    <scope>NUCLEOTIDE SEQUENCE</scope>
    <source>
        <strain evidence="1">LMG 31819</strain>
        <strain evidence="2">R-53529</strain>
    </source>
</reference>
<name>A0A9W4TR85_9PROT</name>
<dbReference type="Proteomes" id="UP001154259">
    <property type="component" value="Unassembled WGS sequence"/>
</dbReference>
<evidence type="ECO:0000313" key="2">
    <source>
        <dbReference type="EMBL" id="CAI3958206.1"/>
    </source>
</evidence>
<dbReference type="Proteomes" id="UP001154255">
    <property type="component" value="Unassembled WGS sequence"/>
</dbReference>
<organism evidence="1 3">
    <name type="scientific">Commensalibacter communis</name>
    <dbReference type="NCBI Taxonomy" id="2972786"/>
    <lineage>
        <taxon>Bacteria</taxon>
        <taxon>Pseudomonadati</taxon>
        <taxon>Pseudomonadota</taxon>
        <taxon>Alphaproteobacteria</taxon>
        <taxon>Acetobacterales</taxon>
        <taxon>Acetobacteraceae</taxon>
    </lineage>
</organism>
<accession>A0A9W4TR85</accession>
<evidence type="ECO:0000313" key="3">
    <source>
        <dbReference type="Proteomes" id="UP001154255"/>
    </source>
</evidence>